<protein>
    <submittedName>
        <fullName evidence="1">Uncharacterized protein</fullName>
    </submittedName>
</protein>
<accession>A0A0E9Y0E0</accession>
<organism evidence="1">
    <name type="scientific">Anguilla anguilla</name>
    <name type="common">European freshwater eel</name>
    <name type="synonym">Muraena anguilla</name>
    <dbReference type="NCBI Taxonomy" id="7936"/>
    <lineage>
        <taxon>Eukaryota</taxon>
        <taxon>Metazoa</taxon>
        <taxon>Chordata</taxon>
        <taxon>Craniata</taxon>
        <taxon>Vertebrata</taxon>
        <taxon>Euteleostomi</taxon>
        <taxon>Actinopterygii</taxon>
        <taxon>Neopterygii</taxon>
        <taxon>Teleostei</taxon>
        <taxon>Anguilliformes</taxon>
        <taxon>Anguillidae</taxon>
        <taxon>Anguilla</taxon>
    </lineage>
</organism>
<evidence type="ECO:0000313" key="1">
    <source>
        <dbReference type="EMBL" id="JAI08345.1"/>
    </source>
</evidence>
<dbReference type="EMBL" id="GBXM01000233">
    <property type="protein sequence ID" value="JAI08345.1"/>
    <property type="molecule type" value="Transcribed_RNA"/>
</dbReference>
<reference evidence="1" key="1">
    <citation type="submission" date="2014-11" db="EMBL/GenBank/DDBJ databases">
        <authorList>
            <person name="Amaro Gonzalez C."/>
        </authorList>
    </citation>
    <scope>NUCLEOTIDE SEQUENCE</scope>
</reference>
<reference evidence="1" key="2">
    <citation type="journal article" date="2015" name="Fish Shellfish Immunol.">
        <title>Early steps in the European eel (Anguilla anguilla)-Vibrio vulnificus interaction in the gills: Role of the RtxA13 toxin.</title>
        <authorList>
            <person name="Callol A."/>
            <person name="Pajuelo D."/>
            <person name="Ebbesson L."/>
            <person name="Teles M."/>
            <person name="MacKenzie S."/>
            <person name="Amaro C."/>
        </authorList>
    </citation>
    <scope>NUCLEOTIDE SEQUENCE</scope>
</reference>
<dbReference type="AlphaFoldDB" id="A0A0E9Y0E0"/>
<proteinExistence type="predicted"/>
<sequence>MQEQVLPVTEEATDEVKKGFHLPVFTSQHLCAKPKKSKEYLQKINNTITRGTSPQCQQRKNG</sequence>
<name>A0A0E9Y0E0_ANGAN</name>